<comment type="caution">
    <text evidence="1">The sequence shown here is derived from an EMBL/GenBank/DDBJ whole genome shotgun (WGS) entry which is preliminary data.</text>
</comment>
<reference evidence="1" key="2">
    <citation type="journal article" date="2022" name="New Phytol.">
        <title>Evolutionary transition to the ectomycorrhizal habit in the genomes of a hyperdiverse lineage of mushroom-forming fungi.</title>
        <authorList>
            <person name="Looney B."/>
            <person name="Miyauchi S."/>
            <person name="Morin E."/>
            <person name="Drula E."/>
            <person name="Courty P.E."/>
            <person name="Kohler A."/>
            <person name="Kuo A."/>
            <person name="LaButti K."/>
            <person name="Pangilinan J."/>
            <person name="Lipzen A."/>
            <person name="Riley R."/>
            <person name="Andreopoulos W."/>
            <person name="He G."/>
            <person name="Johnson J."/>
            <person name="Nolan M."/>
            <person name="Tritt A."/>
            <person name="Barry K.W."/>
            <person name="Grigoriev I.V."/>
            <person name="Nagy L.G."/>
            <person name="Hibbett D."/>
            <person name="Henrissat B."/>
            <person name="Matheny P.B."/>
            <person name="Labbe J."/>
            <person name="Martin F.M."/>
        </authorList>
    </citation>
    <scope>NUCLEOTIDE SEQUENCE</scope>
    <source>
        <strain evidence="1">HHB10654</strain>
    </source>
</reference>
<protein>
    <submittedName>
        <fullName evidence="1">OsmC-like protein</fullName>
    </submittedName>
</protein>
<gene>
    <name evidence="1" type="ORF">BV25DRAFT_1988549</name>
</gene>
<evidence type="ECO:0000313" key="1">
    <source>
        <dbReference type="EMBL" id="KAI0066066.1"/>
    </source>
</evidence>
<name>A0ACB8TCZ3_9AGAM</name>
<dbReference type="Proteomes" id="UP000814140">
    <property type="component" value="Unassembled WGS sequence"/>
</dbReference>
<reference evidence="1" key="1">
    <citation type="submission" date="2021-03" db="EMBL/GenBank/DDBJ databases">
        <authorList>
            <consortium name="DOE Joint Genome Institute"/>
            <person name="Ahrendt S."/>
            <person name="Looney B.P."/>
            <person name="Miyauchi S."/>
            <person name="Morin E."/>
            <person name="Drula E."/>
            <person name="Courty P.E."/>
            <person name="Chicoki N."/>
            <person name="Fauchery L."/>
            <person name="Kohler A."/>
            <person name="Kuo A."/>
            <person name="Labutti K."/>
            <person name="Pangilinan J."/>
            <person name="Lipzen A."/>
            <person name="Riley R."/>
            <person name="Andreopoulos W."/>
            <person name="He G."/>
            <person name="Johnson J."/>
            <person name="Barry K.W."/>
            <person name="Grigoriev I.V."/>
            <person name="Nagy L."/>
            <person name="Hibbett D."/>
            <person name="Henrissat B."/>
            <person name="Matheny P.B."/>
            <person name="Labbe J."/>
            <person name="Martin F."/>
        </authorList>
    </citation>
    <scope>NUCLEOTIDE SEQUENCE</scope>
    <source>
        <strain evidence="1">HHB10654</strain>
    </source>
</reference>
<keyword evidence="2" id="KW-1185">Reference proteome</keyword>
<accession>A0ACB8TCZ3</accession>
<proteinExistence type="predicted"/>
<evidence type="ECO:0000313" key="2">
    <source>
        <dbReference type="Proteomes" id="UP000814140"/>
    </source>
</evidence>
<organism evidence="1 2">
    <name type="scientific">Artomyces pyxidatus</name>
    <dbReference type="NCBI Taxonomy" id="48021"/>
    <lineage>
        <taxon>Eukaryota</taxon>
        <taxon>Fungi</taxon>
        <taxon>Dikarya</taxon>
        <taxon>Basidiomycota</taxon>
        <taxon>Agaricomycotina</taxon>
        <taxon>Agaricomycetes</taxon>
        <taxon>Russulales</taxon>
        <taxon>Auriscalpiaceae</taxon>
        <taxon>Artomyces</taxon>
    </lineage>
</organism>
<dbReference type="EMBL" id="MU277193">
    <property type="protein sequence ID" value="KAI0066066.1"/>
    <property type="molecule type" value="Genomic_DNA"/>
</dbReference>
<sequence length="140" mass="14674">MTIQKPQYTAHATARGKGRDGQVSSDDDSGLQLRLATPKSLGGQGDGQNPEQLFAMAYAGCFLTALQLAAGRMGKVKEARNAVVHANVHMGQATEMDDLGVAVDILVEGIADQALIDAGHEMCPYSRALKHGAVVNVSKA</sequence>